<dbReference type="Proteomes" id="UP000033684">
    <property type="component" value="Unassembled WGS sequence"/>
</dbReference>
<dbReference type="GO" id="GO:0047527">
    <property type="term" value="F:2,3-dihydroxybenzoate-serine ligase activity"/>
    <property type="evidence" value="ECO:0007669"/>
    <property type="project" value="TreeGrafter"/>
</dbReference>
<keyword evidence="2" id="KW-0597">Phosphoprotein</keyword>
<dbReference type="OrthoDB" id="9757559at2"/>
<dbReference type="InterPro" id="IPR042099">
    <property type="entry name" value="ANL_N_sf"/>
</dbReference>
<dbReference type="PANTHER" id="PTHR45527">
    <property type="entry name" value="NONRIBOSOMAL PEPTIDE SYNTHETASE"/>
    <property type="match status" value="1"/>
</dbReference>
<dbReference type="PANTHER" id="PTHR45527:SF1">
    <property type="entry name" value="FATTY ACID SYNTHASE"/>
    <property type="match status" value="1"/>
</dbReference>
<dbReference type="EMBL" id="LAJX01000365">
    <property type="protein sequence ID" value="KJV04951.1"/>
    <property type="molecule type" value="Genomic_DNA"/>
</dbReference>
<evidence type="ECO:0000313" key="5">
    <source>
        <dbReference type="Proteomes" id="UP000033684"/>
    </source>
</evidence>
<dbReference type="SUPFAM" id="SSF56801">
    <property type="entry name" value="Acetyl-CoA synthetase-like"/>
    <property type="match status" value="1"/>
</dbReference>
<keyword evidence="5" id="KW-1185">Reference proteome</keyword>
<gene>
    <name evidence="4" type="ORF">VZ94_21700</name>
</gene>
<keyword evidence="1" id="KW-0596">Phosphopantetheine</keyword>
<dbReference type="InterPro" id="IPR000873">
    <property type="entry name" value="AMP-dep_synth/lig_dom"/>
</dbReference>
<organism evidence="4 5">
    <name type="scientific">Methylocucumis oryzae</name>
    <dbReference type="NCBI Taxonomy" id="1632867"/>
    <lineage>
        <taxon>Bacteria</taxon>
        <taxon>Pseudomonadati</taxon>
        <taxon>Pseudomonadota</taxon>
        <taxon>Gammaproteobacteria</taxon>
        <taxon>Methylococcales</taxon>
        <taxon>Methylococcaceae</taxon>
        <taxon>Methylocucumis</taxon>
    </lineage>
</organism>
<feature type="domain" description="AMP-dependent synthetase/ligase" evidence="3">
    <location>
        <begin position="26"/>
        <end position="113"/>
    </location>
</feature>
<feature type="non-terminal residue" evidence="4">
    <location>
        <position position="210"/>
    </location>
</feature>
<reference evidence="5" key="1">
    <citation type="submission" date="2015-03" db="EMBL/GenBank/DDBJ databases">
        <title>Draft genome sequence of a novel methanotroph (Sn10-6) isolated from flooded ricefield rhizosphere in India.</title>
        <authorList>
            <person name="Pandit P.S."/>
            <person name="Pore S.D."/>
            <person name="Arora P."/>
            <person name="Kapse N.G."/>
            <person name="Dhakephalkar P.K."/>
            <person name="Rahalkar M.C."/>
        </authorList>
    </citation>
    <scope>NUCLEOTIDE SEQUENCE [LARGE SCALE GENOMIC DNA]</scope>
    <source>
        <strain evidence="5">Sn10-6</strain>
    </source>
</reference>
<evidence type="ECO:0000256" key="2">
    <source>
        <dbReference type="ARBA" id="ARBA00022553"/>
    </source>
</evidence>
<dbReference type="GO" id="GO:0005829">
    <property type="term" value="C:cytosol"/>
    <property type="evidence" value="ECO:0007669"/>
    <property type="project" value="TreeGrafter"/>
</dbReference>
<accession>A0A0F3IDV8</accession>
<dbReference type="GO" id="GO:0009366">
    <property type="term" value="C:enterobactin synthetase complex"/>
    <property type="evidence" value="ECO:0007669"/>
    <property type="project" value="TreeGrafter"/>
</dbReference>
<dbReference type="PATRIC" id="fig|1632867.3.peg.4093"/>
<evidence type="ECO:0000256" key="1">
    <source>
        <dbReference type="ARBA" id="ARBA00022450"/>
    </source>
</evidence>
<dbReference type="Gene3D" id="3.30.300.30">
    <property type="match status" value="1"/>
</dbReference>
<dbReference type="GO" id="GO:0031177">
    <property type="term" value="F:phosphopantetheine binding"/>
    <property type="evidence" value="ECO:0007669"/>
    <property type="project" value="TreeGrafter"/>
</dbReference>
<dbReference type="Gene3D" id="3.40.50.12780">
    <property type="entry name" value="N-terminal domain of ligase-like"/>
    <property type="match status" value="1"/>
</dbReference>
<name>A0A0F3IDV8_9GAMM</name>
<dbReference type="GO" id="GO:0043041">
    <property type="term" value="P:amino acid activation for nonribosomal peptide biosynthetic process"/>
    <property type="evidence" value="ECO:0007669"/>
    <property type="project" value="TreeGrafter"/>
</dbReference>
<dbReference type="InterPro" id="IPR045851">
    <property type="entry name" value="AMP-bd_C_sf"/>
</dbReference>
<protein>
    <recommendedName>
        <fullName evidence="3">AMP-dependent synthetase/ligase domain-containing protein</fullName>
    </recommendedName>
</protein>
<proteinExistence type="predicted"/>
<feature type="non-terminal residue" evidence="4">
    <location>
        <position position="1"/>
    </location>
</feature>
<dbReference type="AlphaFoldDB" id="A0A0F3IDV8"/>
<dbReference type="RefSeq" id="WP_045780841.1">
    <property type="nucleotide sequence ID" value="NZ_LAJX01000365.1"/>
</dbReference>
<dbReference type="GO" id="GO:0009239">
    <property type="term" value="P:enterobactin biosynthetic process"/>
    <property type="evidence" value="ECO:0007669"/>
    <property type="project" value="TreeGrafter"/>
</dbReference>
<reference evidence="4 5" key="2">
    <citation type="journal article" date="2016" name="Microb. Ecol.">
        <title>Genome Characteristics of a Novel Type I Methanotroph (Sn10-6) Isolated from a Flooded Indian Rice Field.</title>
        <authorList>
            <person name="Rahalkar M.C."/>
            <person name="Pandit P.S."/>
            <person name="Dhakephalkar P.K."/>
            <person name="Pore S."/>
            <person name="Arora P."/>
            <person name="Kapse N."/>
        </authorList>
    </citation>
    <scope>NUCLEOTIDE SEQUENCE [LARGE SCALE GENOMIC DNA]</scope>
    <source>
        <strain evidence="4 5">Sn10-6</strain>
    </source>
</reference>
<sequence>ATQEQLPITPGMACSRATQEQLPITPGMACSRATQEQLPRQPKTLFNAYGPTEAVITPLVWQAETSCSEPYAPIGFPVGHRRAYVLDINLNPLPVGVAGELYLGGELLAQGYYRRPALTAERFIPDPFSSTPGARLYRTGDRVRQSADGCFSYLGRLDNQVKLRGFRIELGEIESVLLKQPGINEAVALLKSVNTVTQLCAYIAAILTNL</sequence>
<evidence type="ECO:0000313" key="4">
    <source>
        <dbReference type="EMBL" id="KJV04951.1"/>
    </source>
</evidence>
<evidence type="ECO:0000259" key="3">
    <source>
        <dbReference type="Pfam" id="PF00501"/>
    </source>
</evidence>
<comment type="caution">
    <text evidence="4">The sequence shown here is derived from an EMBL/GenBank/DDBJ whole genome shotgun (WGS) entry which is preliminary data.</text>
</comment>
<dbReference type="Pfam" id="PF00501">
    <property type="entry name" value="AMP-binding"/>
    <property type="match status" value="1"/>
</dbReference>
<dbReference type="FunFam" id="2.30.38.10:FF:000001">
    <property type="entry name" value="Non-ribosomal peptide synthetase PvdI"/>
    <property type="match status" value="1"/>
</dbReference>